<dbReference type="GO" id="GO:0016987">
    <property type="term" value="F:sigma factor activity"/>
    <property type="evidence" value="ECO:0007669"/>
    <property type="project" value="UniProtKB-KW"/>
</dbReference>
<dbReference type="RefSeq" id="WP_109646720.1">
    <property type="nucleotide sequence ID" value="NZ_QGGB01000006.1"/>
</dbReference>
<dbReference type="NCBIfam" id="TIGR02999">
    <property type="entry name" value="Sig-70_X6"/>
    <property type="match status" value="1"/>
</dbReference>
<evidence type="ECO:0000256" key="1">
    <source>
        <dbReference type="ARBA" id="ARBA00023015"/>
    </source>
</evidence>
<keyword evidence="6" id="KW-1185">Reference proteome</keyword>
<evidence type="ECO:0000256" key="2">
    <source>
        <dbReference type="ARBA" id="ARBA00023082"/>
    </source>
</evidence>
<dbReference type="NCBIfam" id="TIGR02937">
    <property type="entry name" value="sigma70-ECF"/>
    <property type="match status" value="1"/>
</dbReference>
<keyword evidence="3" id="KW-0804">Transcription</keyword>
<dbReference type="InterPro" id="IPR011517">
    <property type="entry name" value="RNA_pol_sigma70_ECF-like"/>
</dbReference>
<dbReference type="Proteomes" id="UP000245533">
    <property type="component" value="Unassembled WGS sequence"/>
</dbReference>
<evidence type="ECO:0000313" key="6">
    <source>
        <dbReference type="Proteomes" id="UP000245533"/>
    </source>
</evidence>
<reference evidence="5 6" key="1">
    <citation type="submission" date="2018-05" db="EMBL/GenBank/DDBJ databases">
        <title>Rhodohalobacter halophilus gen. nov., sp. nov., a moderately halophilic member of the family Balneolaceae.</title>
        <authorList>
            <person name="Liu Z.-W."/>
        </authorList>
    </citation>
    <scope>NUCLEOTIDE SEQUENCE [LARGE SCALE GENOMIC DNA]</scope>
    <source>
        <strain evidence="5 6">8A47</strain>
    </source>
</reference>
<dbReference type="SUPFAM" id="SSF88659">
    <property type="entry name" value="Sigma3 and sigma4 domains of RNA polymerase sigma factors"/>
    <property type="match status" value="1"/>
</dbReference>
<dbReference type="GO" id="GO:0006352">
    <property type="term" value="P:DNA-templated transcription initiation"/>
    <property type="evidence" value="ECO:0007669"/>
    <property type="project" value="InterPro"/>
</dbReference>
<dbReference type="Pfam" id="PF07638">
    <property type="entry name" value="Sigma70_ECF"/>
    <property type="match status" value="1"/>
</dbReference>
<evidence type="ECO:0000256" key="3">
    <source>
        <dbReference type="ARBA" id="ARBA00023163"/>
    </source>
</evidence>
<dbReference type="InterPro" id="IPR013324">
    <property type="entry name" value="RNA_pol_sigma_r3/r4-like"/>
</dbReference>
<dbReference type="InterPro" id="IPR039425">
    <property type="entry name" value="RNA_pol_sigma-70-like"/>
</dbReference>
<dbReference type="InterPro" id="IPR053812">
    <property type="entry name" value="HTH_Sigma70_ECF-like"/>
</dbReference>
<name>A0A316TU98_9BACT</name>
<dbReference type="InterPro" id="IPR036388">
    <property type="entry name" value="WH-like_DNA-bd_sf"/>
</dbReference>
<feature type="domain" description="RNA polymerase sigma-70 ECF-like HTH" evidence="4">
    <location>
        <begin position="7"/>
        <end position="185"/>
    </location>
</feature>
<dbReference type="PANTHER" id="PTHR43133">
    <property type="entry name" value="RNA POLYMERASE ECF-TYPE SIGMA FACTO"/>
    <property type="match status" value="1"/>
</dbReference>
<dbReference type="OrthoDB" id="128473at2"/>
<dbReference type="PANTHER" id="PTHR43133:SF39">
    <property type="entry name" value="SIMILAR TO RNA POLYMERASE SIGMA-E FACTOR"/>
    <property type="match status" value="1"/>
</dbReference>
<sequence>MNRQDPSITQLLNQSGADEKRVIEKIYPLVYEHLRQEASFQLRRERAGHTLQTTALVHEAYIKLVDQDQATYHNRNHFLAVAALAMRRILISYARKKNAEKRGGKEPAVTFTDGLAPHEANLSELIDLDDALQKLEEMDERQAKIVQYRFFGGMSYKEIADVMGGTEHSVRYDWRVARAWLKTAMGGEK</sequence>
<organism evidence="5 6">
    <name type="scientific">Rhodohalobacter mucosus</name>
    <dbReference type="NCBI Taxonomy" id="2079485"/>
    <lineage>
        <taxon>Bacteria</taxon>
        <taxon>Pseudomonadati</taxon>
        <taxon>Balneolota</taxon>
        <taxon>Balneolia</taxon>
        <taxon>Balneolales</taxon>
        <taxon>Balneolaceae</taxon>
        <taxon>Rhodohalobacter</taxon>
    </lineage>
</organism>
<dbReference type="InterPro" id="IPR014284">
    <property type="entry name" value="RNA_pol_sigma-70_dom"/>
</dbReference>
<evidence type="ECO:0000259" key="4">
    <source>
        <dbReference type="Pfam" id="PF07638"/>
    </source>
</evidence>
<keyword evidence="2" id="KW-0731">Sigma factor</keyword>
<dbReference type="AlphaFoldDB" id="A0A316TU98"/>
<accession>A0A316TU98</accession>
<dbReference type="EMBL" id="QGGB01000006">
    <property type="protein sequence ID" value="PWN06605.1"/>
    <property type="molecule type" value="Genomic_DNA"/>
</dbReference>
<evidence type="ECO:0000313" key="5">
    <source>
        <dbReference type="EMBL" id="PWN06605.1"/>
    </source>
</evidence>
<comment type="caution">
    <text evidence="5">The sequence shown here is derived from an EMBL/GenBank/DDBJ whole genome shotgun (WGS) entry which is preliminary data.</text>
</comment>
<protein>
    <submittedName>
        <fullName evidence="5">RNA polymerase subunit sigma-70</fullName>
    </submittedName>
</protein>
<proteinExistence type="predicted"/>
<keyword evidence="1" id="KW-0805">Transcription regulation</keyword>
<gene>
    <name evidence="5" type="ORF">DDZ15_08795</name>
</gene>
<dbReference type="Gene3D" id="1.10.10.10">
    <property type="entry name" value="Winged helix-like DNA-binding domain superfamily/Winged helix DNA-binding domain"/>
    <property type="match status" value="1"/>
</dbReference>